<evidence type="ECO:0000256" key="4">
    <source>
        <dbReference type="ARBA" id="ARBA00022502"/>
    </source>
</evidence>
<evidence type="ECO:0000256" key="2">
    <source>
        <dbReference type="ARBA" id="ARBA00004687"/>
    </source>
</evidence>
<comment type="pathway">
    <text evidence="2">Glycolipid biosynthesis; glycosylphosphatidylinositol-anchor biosynthesis.</text>
</comment>
<dbReference type="PANTHER" id="PTHR13121:SF0">
    <property type="entry name" value="PHOSPHATIDYLINOSITOL GLYCAN ANCHOR BIOSYNTHESIS CLASS U PROTEIN"/>
    <property type="match status" value="1"/>
</dbReference>
<keyword evidence="8 9" id="KW-0472">Membrane</keyword>
<organism evidence="10 11">
    <name type="scientific">Caerostris extrusa</name>
    <name type="common">Bark spider</name>
    <name type="synonym">Caerostris bankana</name>
    <dbReference type="NCBI Taxonomy" id="172846"/>
    <lineage>
        <taxon>Eukaryota</taxon>
        <taxon>Metazoa</taxon>
        <taxon>Ecdysozoa</taxon>
        <taxon>Arthropoda</taxon>
        <taxon>Chelicerata</taxon>
        <taxon>Arachnida</taxon>
        <taxon>Araneae</taxon>
        <taxon>Araneomorphae</taxon>
        <taxon>Entelegynae</taxon>
        <taxon>Araneoidea</taxon>
        <taxon>Araneidae</taxon>
        <taxon>Caerostris</taxon>
    </lineage>
</organism>
<name>A0AAV4PLN8_CAEEX</name>
<dbReference type="EMBL" id="BPLR01004754">
    <property type="protein sequence ID" value="GIX97223.1"/>
    <property type="molecule type" value="Genomic_DNA"/>
</dbReference>
<dbReference type="GO" id="GO:0042765">
    <property type="term" value="C:GPI-anchor transamidase complex"/>
    <property type="evidence" value="ECO:0007669"/>
    <property type="project" value="InterPro"/>
</dbReference>
<keyword evidence="5 9" id="KW-0812">Transmembrane</keyword>
<keyword evidence="4" id="KW-0337">GPI-anchor biosynthesis</keyword>
<dbReference type="Pfam" id="PF06728">
    <property type="entry name" value="PIG-U"/>
    <property type="match status" value="1"/>
</dbReference>
<feature type="transmembrane region" description="Helical" evidence="9">
    <location>
        <begin position="107"/>
        <end position="126"/>
    </location>
</feature>
<dbReference type="GO" id="GO:0016255">
    <property type="term" value="P:attachment of GPI anchor to protein"/>
    <property type="evidence" value="ECO:0007669"/>
    <property type="project" value="InterPro"/>
</dbReference>
<evidence type="ECO:0000256" key="8">
    <source>
        <dbReference type="ARBA" id="ARBA00023136"/>
    </source>
</evidence>
<evidence type="ECO:0000256" key="1">
    <source>
        <dbReference type="ARBA" id="ARBA00004477"/>
    </source>
</evidence>
<keyword evidence="11" id="KW-1185">Reference proteome</keyword>
<gene>
    <name evidence="10" type="primary">PIGU</name>
    <name evidence="10" type="ORF">CEXT_211761</name>
</gene>
<keyword evidence="7 9" id="KW-1133">Transmembrane helix</keyword>
<comment type="subcellular location">
    <subcellularLocation>
        <location evidence="1">Endoplasmic reticulum membrane</location>
        <topology evidence="1">Multi-pass membrane protein</topology>
    </subcellularLocation>
</comment>
<dbReference type="InterPro" id="IPR009600">
    <property type="entry name" value="PIG-U"/>
</dbReference>
<evidence type="ECO:0000256" key="9">
    <source>
        <dbReference type="SAM" id="Phobius"/>
    </source>
</evidence>
<evidence type="ECO:0000313" key="11">
    <source>
        <dbReference type="Proteomes" id="UP001054945"/>
    </source>
</evidence>
<evidence type="ECO:0000256" key="7">
    <source>
        <dbReference type="ARBA" id="ARBA00022989"/>
    </source>
</evidence>
<keyword evidence="6" id="KW-0256">Endoplasmic reticulum</keyword>
<comment type="similarity">
    <text evidence="3">Belongs to the PIGU family.</text>
</comment>
<dbReference type="PANTHER" id="PTHR13121">
    <property type="entry name" value="GPI TRANSAMIDASE COMPONENT PIG-U"/>
    <property type="match status" value="1"/>
</dbReference>
<protein>
    <submittedName>
        <fullName evidence="10">Phosphatidylinositol glycan anchor biosynthesis class U protein</fullName>
    </submittedName>
</protein>
<evidence type="ECO:0000256" key="3">
    <source>
        <dbReference type="ARBA" id="ARBA00010026"/>
    </source>
</evidence>
<feature type="transmembrane region" description="Helical" evidence="9">
    <location>
        <begin position="55"/>
        <end position="75"/>
    </location>
</feature>
<reference evidence="10 11" key="1">
    <citation type="submission" date="2021-06" db="EMBL/GenBank/DDBJ databases">
        <title>Caerostris extrusa draft genome.</title>
        <authorList>
            <person name="Kono N."/>
            <person name="Arakawa K."/>
        </authorList>
    </citation>
    <scope>NUCLEOTIDE SEQUENCE [LARGE SCALE GENOMIC DNA]</scope>
</reference>
<feature type="transmembrane region" description="Helical" evidence="9">
    <location>
        <begin position="138"/>
        <end position="159"/>
    </location>
</feature>
<sequence>MINEVFGEKRYEQLNAVEGVNLWRQGTNPYDSDIFHESPLGLATYNYLLTHFPDWLPLVFAICDLLTATVLAFVAEQYLYKSIEMEKKQKVPESASSLVLKWSDVNWVPLLVAILYLMSPFSVLSCGGRSTVIFQNCLIAHFMLFTILGCWTFASIILAMLSCHTLYHVTLVVPLAMYIYQTSGNNKTWKIIKVWTSVCTFAVAAAVLIMMFRKFTGSWQFLWSTYGCILSVPDLTPNIAFRLRKDPFFFLFIHLFIITIFKSYPCIGDVAFYLALLPIWSHLFYLFNTGQVFLLTDILSAYVKENII</sequence>
<comment type="caution">
    <text evidence="10">The sequence shown here is derived from an EMBL/GenBank/DDBJ whole genome shotgun (WGS) entry which is preliminary data.</text>
</comment>
<evidence type="ECO:0000256" key="5">
    <source>
        <dbReference type="ARBA" id="ARBA00022692"/>
    </source>
</evidence>
<evidence type="ECO:0000256" key="6">
    <source>
        <dbReference type="ARBA" id="ARBA00022824"/>
    </source>
</evidence>
<proteinExistence type="inferred from homology"/>
<dbReference type="AlphaFoldDB" id="A0AAV4PLN8"/>
<feature type="transmembrane region" description="Helical" evidence="9">
    <location>
        <begin position="165"/>
        <end position="180"/>
    </location>
</feature>
<evidence type="ECO:0000313" key="10">
    <source>
        <dbReference type="EMBL" id="GIX97223.1"/>
    </source>
</evidence>
<dbReference type="Proteomes" id="UP001054945">
    <property type="component" value="Unassembled WGS sequence"/>
</dbReference>
<feature type="transmembrane region" description="Helical" evidence="9">
    <location>
        <begin position="192"/>
        <end position="212"/>
    </location>
</feature>
<feature type="transmembrane region" description="Helical" evidence="9">
    <location>
        <begin position="270"/>
        <end position="287"/>
    </location>
</feature>
<dbReference type="GO" id="GO:0006506">
    <property type="term" value="P:GPI anchor biosynthetic process"/>
    <property type="evidence" value="ECO:0007669"/>
    <property type="project" value="UniProtKB-KW"/>
</dbReference>
<feature type="transmembrane region" description="Helical" evidence="9">
    <location>
        <begin position="248"/>
        <end position="264"/>
    </location>
</feature>
<accession>A0AAV4PLN8</accession>